<dbReference type="STRING" id="314344.AL013_06185"/>
<dbReference type="Proteomes" id="UP000005297">
    <property type="component" value="Unassembled WGS sequence"/>
</dbReference>
<keyword evidence="7" id="KW-1185">Reference proteome</keyword>
<evidence type="ECO:0000256" key="4">
    <source>
        <dbReference type="ARBA" id="ARBA00023143"/>
    </source>
</evidence>
<dbReference type="HOGENOM" id="CLU_949299_0_0_0"/>
<keyword evidence="6" id="KW-0282">Flagellum</keyword>
<dbReference type="EMBL" id="AATS01000010">
    <property type="protein sequence ID" value="EAU54252.1"/>
    <property type="molecule type" value="Genomic_DNA"/>
</dbReference>
<organism evidence="6 7">
    <name type="scientific">Mariprofundus ferrooxydans PV-1</name>
    <dbReference type="NCBI Taxonomy" id="314345"/>
    <lineage>
        <taxon>Bacteria</taxon>
        <taxon>Pseudomonadati</taxon>
        <taxon>Pseudomonadota</taxon>
        <taxon>Candidatius Mariprofundia</taxon>
        <taxon>Mariprofundales</taxon>
        <taxon>Mariprofundaceae</taxon>
        <taxon>Mariprofundus</taxon>
    </lineage>
</organism>
<dbReference type="GO" id="GO:0005198">
    <property type="term" value="F:structural molecule activity"/>
    <property type="evidence" value="ECO:0007669"/>
    <property type="project" value="InterPro"/>
</dbReference>
<sequence>MRITSAQMYNTLLTGVKQQQDILNQGNAQIASGTKFQTPDQAGIAYKTSLDIRHAQVGLQGDLDSITTADSRLANSMTMLNDMTNIMKRAQTVAVQMATASTSATERLSAAQEATQLLNQAFNDANQQWQGQSLFAGTATDKAAFVTDTLGNIVYNGNAQDRTIVTSDGQQVITNIRGDNPAFAAAFSALQDFKTALQNNDTAGVQNAVGALTSASDGVINMTSDVGARLNGVRLNKTAIQDRQLNLATQLNTNEAVDIPSVVARMQQSSIALQAAYSQINQIKSLTLTNFLR</sequence>
<dbReference type="GO" id="GO:0009288">
    <property type="term" value="C:bacterial-type flagellum"/>
    <property type="evidence" value="ECO:0007669"/>
    <property type="project" value="UniProtKB-SubCell"/>
</dbReference>
<reference evidence="6 7" key="1">
    <citation type="submission" date="2006-09" db="EMBL/GenBank/DDBJ databases">
        <authorList>
            <person name="Emerson D."/>
            <person name="Ferriera S."/>
            <person name="Johnson J."/>
            <person name="Kravitz S."/>
            <person name="Halpern A."/>
            <person name="Remington K."/>
            <person name="Beeson K."/>
            <person name="Tran B."/>
            <person name="Rogers Y.-H."/>
            <person name="Friedman R."/>
            <person name="Venter J.C."/>
        </authorList>
    </citation>
    <scope>NUCLEOTIDE SEQUENCE [LARGE SCALE GENOMIC DNA]</scope>
    <source>
        <strain evidence="6 7">PV-1</strain>
    </source>
</reference>
<dbReference type="InterPro" id="IPR001492">
    <property type="entry name" value="Flagellin"/>
</dbReference>
<feature type="domain" description="Flagellin N-terminal" evidence="5">
    <location>
        <begin position="5"/>
        <end position="140"/>
    </location>
</feature>
<dbReference type="PANTHER" id="PTHR42792:SF1">
    <property type="entry name" value="FLAGELLAR HOOK-ASSOCIATED PROTEIN 3"/>
    <property type="match status" value="1"/>
</dbReference>
<comment type="similarity">
    <text evidence="3">Belongs to the bacterial flagellin family.</text>
</comment>
<evidence type="ECO:0000313" key="6">
    <source>
        <dbReference type="EMBL" id="EAU54252.1"/>
    </source>
</evidence>
<keyword evidence="6" id="KW-0969">Cilium</keyword>
<dbReference type="AlphaFoldDB" id="Q0EYE0"/>
<keyword evidence="4" id="KW-0975">Bacterial flagellum</keyword>
<dbReference type="InterPro" id="IPR001029">
    <property type="entry name" value="Flagellin_N"/>
</dbReference>
<comment type="subcellular location">
    <subcellularLocation>
        <location evidence="1">Bacterial flagellum</location>
    </subcellularLocation>
    <subcellularLocation>
        <location evidence="2">Secreted</location>
    </subcellularLocation>
</comment>
<dbReference type="FunCoup" id="Q0EYE0">
    <property type="interactions" value="54"/>
</dbReference>
<dbReference type="InParanoid" id="Q0EYE0"/>
<comment type="caution">
    <text evidence="6">The sequence shown here is derived from an EMBL/GenBank/DDBJ whole genome shotgun (WGS) entry which is preliminary data.</text>
</comment>
<dbReference type="RefSeq" id="WP_009851455.1">
    <property type="nucleotide sequence ID" value="NZ_DS022295.1"/>
</dbReference>
<protein>
    <submittedName>
        <fullName evidence="6">Flagellar hook-associated protein</fullName>
    </submittedName>
</protein>
<dbReference type="GO" id="GO:0005576">
    <property type="term" value="C:extracellular region"/>
    <property type="evidence" value="ECO:0007669"/>
    <property type="project" value="UniProtKB-SubCell"/>
</dbReference>
<evidence type="ECO:0000256" key="1">
    <source>
        <dbReference type="ARBA" id="ARBA00004365"/>
    </source>
</evidence>
<dbReference type="PANTHER" id="PTHR42792">
    <property type="entry name" value="FLAGELLIN"/>
    <property type="match status" value="1"/>
</dbReference>
<dbReference type="OrthoDB" id="9758307at2"/>
<keyword evidence="6" id="KW-0966">Cell projection</keyword>
<gene>
    <name evidence="6" type="ORF">SPV1_05809</name>
</gene>
<dbReference type="SUPFAM" id="SSF64518">
    <property type="entry name" value="Phase 1 flagellin"/>
    <property type="match status" value="1"/>
</dbReference>
<evidence type="ECO:0000256" key="2">
    <source>
        <dbReference type="ARBA" id="ARBA00004613"/>
    </source>
</evidence>
<dbReference type="eggNOG" id="COG1344">
    <property type="taxonomic scope" value="Bacteria"/>
</dbReference>
<dbReference type="Gene3D" id="1.20.1330.10">
    <property type="entry name" value="f41 fragment of flagellin, N-terminal domain"/>
    <property type="match status" value="1"/>
</dbReference>
<evidence type="ECO:0000313" key="7">
    <source>
        <dbReference type="Proteomes" id="UP000005297"/>
    </source>
</evidence>
<name>Q0EYE0_9PROT</name>
<accession>Q0EYE0</accession>
<dbReference type="Pfam" id="PF00669">
    <property type="entry name" value="Flagellin_N"/>
    <property type="match status" value="1"/>
</dbReference>
<proteinExistence type="inferred from homology"/>
<evidence type="ECO:0000256" key="3">
    <source>
        <dbReference type="ARBA" id="ARBA00005709"/>
    </source>
</evidence>
<evidence type="ECO:0000259" key="5">
    <source>
        <dbReference type="Pfam" id="PF00669"/>
    </source>
</evidence>